<dbReference type="PANTHER" id="PTHR30055">
    <property type="entry name" value="HTH-TYPE TRANSCRIPTIONAL REGULATOR RUTR"/>
    <property type="match status" value="1"/>
</dbReference>
<feature type="DNA-binding region" description="H-T-H motif" evidence="4">
    <location>
        <begin position="28"/>
        <end position="47"/>
    </location>
</feature>
<dbReference type="GO" id="GO:0003700">
    <property type="term" value="F:DNA-binding transcription factor activity"/>
    <property type="evidence" value="ECO:0007669"/>
    <property type="project" value="TreeGrafter"/>
</dbReference>
<organism evidence="6 7">
    <name type="scientific">Desulfoferula mesophila</name>
    <dbReference type="NCBI Taxonomy" id="3058419"/>
    <lineage>
        <taxon>Bacteria</taxon>
        <taxon>Pseudomonadati</taxon>
        <taxon>Thermodesulfobacteriota</taxon>
        <taxon>Desulfarculia</taxon>
        <taxon>Desulfarculales</taxon>
        <taxon>Desulfarculaceae</taxon>
        <taxon>Desulfoferula</taxon>
    </lineage>
</organism>
<dbReference type="InterPro" id="IPR036271">
    <property type="entry name" value="Tet_transcr_reg_TetR-rel_C_sf"/>
</dbReference>
<accession>A0AAU9EAJ2</accession>
<dbReference type="GO" id="GO:0000976">
    <property type="term" value="F:transcription cis-regulatory region binding"/>
    <property type="evidence" value="ECO:0007669"/>
    <property type="project" value="TreeGrafter"/>
</dbReference>
<evidence type="ECO:0000256" key="4">
    <source>
        <dbReference type="PROSITE-ProRule" id="PRU00335"/>
    </source>
</evidence>
<proteinExistence type="predicted"/>
<dbReference type="PROSITE" id="PS50977">
    <property type="entry name" value="HTH_TETR_2"/>
    <property type="match status" value="1"/>
</dbReference>
<dbReference type="SUPFAM" id="SSF48498">
    <property type="entry name" value="Tetracyclin repressor-like, C-terminal domain"/>
    <property type="match status" value="1"/>
</dbReference>
<keyword evidence="3" id="KW-0804">Transcription</keyword>
<dbReference type="InterPro" id="IPR041490">
    <property type="entry name" value="KstR2_TetR_C"/>
</dbReference>
<dbReference type="Gene3D" id="1.10.10.60">
    <property type="entry name" value="Homeodomain-like"/>
    <property type="match status" value="1"/>
</dbReference>
<keyword evidence="2 4" id="KW-0238">DNA-binding</keyword>
<dbReference type="Pfam" id="PF17932">
    <property type="entry name" value="TetR_C_24"/>
    <property type="match status" value="1"/>
</dbReference>
<dbReference type="InterPro" id="IPR050109">
    <property type="entry name" value="HTH-type_TetR-like_transc_reg"/>
</dbReference>
<dbReference type="RefSeq" id="WP_338605874.1">
    <property type="nucleotide sequence ID" value="NZ_AP028679.1"/>
</dbReference>
<dbReference type="Gene3D" id="1.10.357.10">
    <property type="entry name" value="Tetracycline Repressor, domain 2"/>
    <property type="match status" value="1"/>
</dbReference>
<reference evidence="7" key="1">
    <citation type="journal article" date="2023" name="Arch. Microbiol.">
        <title>Desulfoferula mesophilus gen. nov. sp. nov., a mesophilic sulfate-reducing bacterium isolated from a brackish lake sediment.</title>
        <authorList>
            <person name="Watanabe T."/>
            <person name="Yabe T."/>
            <person name="Tsuji J.M."/>
            <person name="Fukui M."/>
        </authorList>
    </citation>
    <scope>NUCLEOTIDE SEQUENCE [LARGE SCALE GENOMIC DNA]</scope>
    <source>
        <strain evidence="7">12FAK</strain>
    </source>
</reference>
<dbReference type="PRINTS" id="PR00455">
    <property type="entry name" value="HTHTETR"/>
</dbReference>
<dbReference type="Pfam" id="PF00440">
    <property type="entry name" value="TetR_N"/>
    <property type="match status" value="1"/>
</dbReference>
<sequence length="196" mass="22773">MPKGRERQKQLYDAAARLFAAQGYHATSLRELAEALGLNKSSLYHYFDSKQDLLYQLLDDYITEALAEIQALCAGEGDPEEKLAEFMRYYTRFYAKDLDRLALLVNEVDNLEPRLRKVLEKKERRYLAALEEIFAQLRDQGRLKDIPSSVAAFAFFGMVHYTFRWYRPKGRVSPAELSEMFWEIFGSGILRPRGKA</sequence>
<evidence type="ECO:0000313" key="7">
    <source>
        <dbReference type="Proteomes" id="UP001366166"/>
    </source>
</evidence>
<keyword evidence="1" id="KW-0805">Transcription regulation</keyword>
<gene>
    <name evidence="6" type="ORF">FAK_12140</name>
</gene>
<dbReference type="SUPFAM" id="SSF46689">
    <property type="entry name" value="Homeodomain-like"/>
    <property type="match status" value="1"/>
</dbReference>
<feature type="domain" description="HTH tetR-type" evidence="5">
    <location>
        <begin position="5"/>
        <end position="65"/>
    </location>
</feature>
<evidence type="ECO:0000259" key="5">
    <source>
        <dbReference type="PROSITE" id="PS50977"/>
    </source>
</evidence>
<evidence type="ECO:0000256" key="3">
    <source>
        <dbReference type="ARBA" id="ARBA00023163"/>
    </source>
</evidence>
<name>A0AAU9EAJ2_9BACT</name>
<dbReference type="Proteomes" id="UP001366166">
    <property type="component" value="Chromosome"/>
</dbReference>
<dbReference type="InterPro" id="IPR001647">
    <property type="entry name" value="HTH_TetR"/>
</dbReference>
<dbReference type="KEGG" id="dmp:FAK_12140"/>
<evidence type="ECO:0000313" key="6">
    <source>
        <dbReference type="EMBL" id="BEQ14148.1"/>
    </source>
</evidence>
<dbReference type="EMBL" id="AP028679">
    <property type="protein sequence ID" value="BEQ14148.1"/>
    <property type="molecule type" value="Genomic_DNA"/>
</dbReference>
<dbReference type="InterPro" id="IPR009057">
    <property type="entry name" value="Homeodomain-like_sf"/>
</dbReference>
<evidence type="ECO:0000256" key="1">
    <source>
        <dbReference type="ARBA" id="ARBA00023015"/>
    </source>
</evidence>
<keyword evidence="7" id="KW-1185">Reference proteome</keyword>
<evidence type="ECO:0000256" key="2">
    <source>
        <dbReference type="ARBA" id="ARBA00023125"/>
    </source>
</evidence>
<dbReference type="AlphaFoldDB" id="A0AAU9EAJ2"/>
<dbReference type="PANTHER" id="PTHR30055:SF240">
    <property type="entry name" value="HTH-TYPE TRANSCRIPTIONAL REGULATOR ACRR"/>
    <property type="match status" value="1"/>
</dbReference>
<protein>
    <submittedName>
        <fullName evidence="6">TetR family transcriptional regulator</fullName>
    </submittedName>
</protein>